<evidence type="ECO:0000256" key="1">
    <source>
        <dbReference type="SAM" id="SignalP"/>
    </source>
</evidence>
<dbReference type="Gene3D" id="2.80.10.50">
    <property type="match status" value="1"/>
</dbReference>
<dbReference type="AlphaFoldDB" id="U3CRM6"/>
<evidence type="ECO:0000259" key="2">
    <source>
        <dbReference type="SMART" id="SM00458"/>
    </source>
</evidence>
<keyword evidence="1" id="KW-0732">Signal</keyword>
<feature type="chain" id="PRO_5004641023" description="Ricin B lectin domain-containing protein" evidence="1">
    <location>
        <begin position="24"/>
        <end position="186"/>
    </location>
</feature>
<reference evidence="3 4" key="1">
    <citation type="submission" date="2013-09" db="EMBL/GenBank/DDBJ databases">
        <title>Whole genome shotgun sequence of Vibrio ezurae NBRC 102218.</title>
        <authorList>
            <person name="Yoshida I."/>
            <person name="Hosoyama A."/>
            <person name="Numata M."/>
            <person name="Hashimoto M."/>
            <person name="Hosoyama Y."/>
            <person name="Tsuchikane K."/>
            <person name="Noguchi M."/>
            <person name="Hirakata S."/>
            <person name="Ichikawa N."/>
            <person name="Ohji S."/>
            <person name="Yamazoe A."/>
            <person name="Fujita N."/>
        </authorList>
    </citation>
    <scope>NUCLEOTIDE SEQUENCE [LARGE SCALE GENOMIC DNA]</scope>
    <source>
        <strain evidence="3 4">NBRC 102218</strain>
    </source>
</reference>
<name>U3CRM6_9VIBR</name>
<dbReference type="PROSITE" id="PS50231">
    <property type="entry name" value="RICIN_B_LECTIN"/>
    <property type="match status" value="1"/>
</dbReference>
<dbReference type="InterPro" id="IPR035992">
    <property type="entry name" value="Ricin_B-like_lectins"/>
</dbReference>
<dbReference type="STRING" id="1219080.VEZ01S_40_00100"/>
<feature type="domain" description="Ricin B lectin" evidence="2">
    <location>
        <begin position="32"/>
        <end position="183"/>
    </location>
</feature>
<organism evidence="3 4">
    <name type="scientific">Vibrio ezurae NBRC 102218</name>
    <dbReference type="NCBI Taxonomy" id="1219080"/>
    <lineage>
        <taxon>Bacteria</taxon>
        <taxon>Pseudomonadati</taxon>
        <taxon>Pseudomonadota</taxon>
        <taxon>Gammaproteobacteria</taxon>
        <taxon>Vibrionales</taxon>
        <taxon>Vibrionaceae</taxon>
        <taxon>Vibrio</taxon>
    </lineage>
</organism>
<dbReference type="RefSeq" id="WP_021714465.1">
    <property type="nucleotide sequence ID" value="NZ_BATM01000040.1"/>
</dbReference>
<accession>U3CRM6</accession>
<dbReference type="InterPro" id="IPR000772">
    <property type="entry name" value="Ricin_B_lectin"/>
</dbReference>
<feature type="signal peptide" evidence="1">
    <location>
        <begin position="1"/>
        <end position="23"/>
    </location>
</feature>
<dbReference type="SUPFAM" id="SSF50370">
    <property type="entry name" value="Ricin B-like lectins"/>
    <property type="match status" value="1"/>
</dbReference>
<proteinExistence type="predicted"/>
<evidence type="ECO:0000313" key="4">
    <source>
        <dbReference type="Proteomes" id="UP000016562"/>
    </source>
</evidence>
<gene>
    <name evidence="3" type="ORF">VEZ01S_40_00100</name>
</gene>
<dbReference type="eggNOG" id="ENOG503311U">
    <property type="taxonomic scope" value="Bacteria"/>
</dbReference>
<dbReference type="SMART" id="SM00458">
    <property type="entry name" value="RICIN"/>
    <property type="match status" value="1"/>
</dbReference>
<dbReference type="EMBL" id="BATM01000040">
    <property type="protein sequence ID" value="GAD80763.1"/>
    <property type="molecule type" value="Genomic_DNA"/>
</dbReference>
<comment type="caution">
    <text evidence="3">The sequence shown here is derived from an EMBL/GenBank/DDBJ whole genome shotgun (WGS) entry which is preliminary data.</text>
</comment>
<protein>
    <recommendedName>
        <fullName evidence="2">Ricin B lectin domain-containing protein</fullName>
    </recommendedName>
</protein>
<dbReference type="Proteomes" id="UP000016562">
    <property type="component" value="Unassembled WGS sequence"/>
</dbReference>
<keyword evidence="4" id="KW-1185">Reference proteome</keyword>
<evidence type="ECO:0000313" key="3">
    <source>
        <dbReference type="EMBL" id="GAD80763.1"/>
    </source>
</evidence>
<sequence length="186" mass="20750">MSHSIFKVSILSIFTLFAAHVSAAAPNVPTLPPYIVLSDNLDEPNGYGFCIDTYGPGQSELMQTHSCKPKGPEDSPRNYSGHDVRFEYDEQTNRIQSYAYEGLCMQALLAKGKTELALLECSEAKHQGFIYNKEDKTFRLQADTSYCLTVVSTTQEAGPWVKRALQVTQCNESEESVKQWTIVPEA</sequence>